<dbReference type="PANTHER" id="PTHR39153">
    <property type="entry name" value="AGR244WP"/>
    <property type="match status" value="1"/>
</dbReference>
<dbReference type="OrthoDB" id="3979469at2759"/>
<dbReference type="Proteomes" id="UP000240883">
    <property type="component" value="Unassembled WGS sequence"/>
</dbReference>
<accession>A0A2T2NZU1</accession>
<proteinExistence type="predicted"/>
<evidence type="ECO:0000313" key="3">
    <source>
        <dbReference type="Proteomes" id="UP000240883"/>
    </source>
</evidence>
<evidence type="ECO:0000256" key="1">
    <source>
        <dbReference type="SAM" id="MobiDB-lite"/>
    </source>
</evidence>
<protein>
    <recommendedName>
        <fullName evidence="4">Imidazoleglycerol-phosphate dehydratase</fullName>
    </recommendedName>
</protein>
<keyword evidence="3" id="KW-1185">Reference proteome</keyword>
<evidence type="ECO:0008006" key="4">
    <source>
        <dbReference type="Google" id="ProtNLM"/>
    </source>
</evidence>
<dbReference type="AlphaFoldDB" id="A0A2T2NZU1"/>
<reference evidence="2 3" key="1">
    <citation type="journal article" date="2018" name="Front. Microbiol.">
        <title>Genome-Wide Analysis of Corynespora cassiicola Leaf Fall Disease Putative Effectors.</title>
        <authorList>
            <person name="Lopez D."/>
            <person name="Ribeiro S."/>
            <person name="Label P."/>
            <person name="Fumanal B."/>
            <person name="Venisse J.S."/>
            <person name="Kohler A."/>
            <person name="de Oliveira R.R."/>
            <person name="Labutti K."/>
            <person name="Lipzen A."/>
            <person name="Lail K."/>
            <person name="Bauer D."/>
            <person name="Ohm R.A."/>
            <person name="Barry K.W."/>
            <person name="Spatafora J."/>
            <person name="Grigoriev I.V."/>
            <person name="Martin F.M."/>
            <person name="Pujade-Renaud V."/>
        </authorList>
    </citation>
    <scope>NUCLEOTIDE SEQUENCE [LARGE SCALE GENOMIC DNA]</scope>
    <source>
        <strain evidence="2 3">Philippines</strain>
    </source>
</reference>
<sequence>MRNHGSLTKDDETNEAAWEAARGAVRGAAKWGAFGAVAGGIAYAVSPVYKGLTVQFKLYIQMSAMIFGGMIEADRRMVAYHHRVRHLKRLERDMEVWRRYEEDFEKKGTPGVGGEQNVKGNQSEP</sequence>
<dbReference type="PANTHER" id="PTHR39153:SF1">
    <property type="entry name" value="AGR244WP"/>
    <property type="match status" value="1"/>
</dbReference>
<gene>
    <name evidence="2" type="ORF">BS50DRAFT_570361</name>
</gene>
<feature type="region of interest" description="Disordered" evidence="1">
    <location>
        <begin position="105"/>
        <end position="125"/>
    </location>
</feature>
<evidence type="ECO:0000313" key="2">
    <source>
        <dbReference type="EMBL" id="PSN70941.1"/>
    </source>
</evidence>
<dbReference type="InterPro" id="IPR038882">
    <property type="entry name" value="Rcf3"/>
</dbReference>
<organism evidence="2 3">
    <name type="scientific">Corynespora cassiicola Philippines</name>
    <dbReference type="NCBI Taxonomy" id="1448308"/>
    <lineage>
        <taxon>Eukaryota</taxon>
        <taxon>Fungi</taxon>
        <taxon>Dikarya</taxon>
        <taxon>Ascomycota</taxon>
        <taxon>Pezizomycotina</taxon>
        <taxon>Dothideomycetes</taxon>
        <taxon>Pleosporomycetidae</taxon>
        <taxon>Pleosporales</taxon>
        <taxon>Corynesporascaceae</taxon>
        <taxon>Corynespora</taxon>
    </lineage>
</organism>
<name>A0A2T2NZU1_CORCC</name>
<dbReference type="EMBL" id="KZ678131">
    <property type="protein sequence ID" value="PSN70941.1"/>
    <property type="molecule type" value="Genomic_DNA"/>
</dbReference>